<protein>
    <submittedName>
        <fullName evidence="9">L-prolyl-[peptidyl carrier protein] dehydrogenase</fullName>
    </submittedName>
</protein>
<dbReference type="GO" id="GO:0003995">
    <property type="term" value="F:acyl-CoA dehydrogenase activity"/>
    <property type="evidence" value="ECO:0007669"/>
    <property type="project" value="TreeGrafter"/>
</dbReference>
<dbReference type="SUPFAM" id="SSF56645">
    <property type="entry name" value="Acyl-CoA dehydrogenase NM domain-like"/>
    <property type="match status" value="1"/>
</dbReference>
<dbReference type="EMBL" id="FOLO01000004">
    <property type="protein sequence ID" value="SFC05693.1"/>
    <property type="molecule type" value="Genomic_DNA"/>
</dbReference>
<evidence type="ECO:0000259" key="7">
    <source>
        <dbReference type="Pfam" id="PF02770"/>
    </source>
</evidence>
<dbReference type="Gene3D" id="2.40.110.10">
    <property type="entry name" value="Butyryl-CoA Dehydrogenase, subunit A, domain 2"/>
    <property type="match status" value="1"/>
</dbReference>
<sequence length="384" mass="42064">MDFALSDSQQEFIDSTVKFAREVLDKDASKRISSHHFDRKVWQQAADFGIAGLPVSESLGGMGLSALDCMLAIEALGKGTNDLGLIFSLSAHVFASVVPVWRFGSESIHQKYLEPLINGQYIAANAVSEPNAGSDIYNMKTTAEAVENGYILNGQKCFVTNAPVADLFIAYAKTDPKLGFFGVSAFIVHKDTAGLSVGKNREKDSLCTSTWSEVYFDDVFVPKEDRLGQVGAGGAIFHDSMVWEKGCLFAAYVGAMDRVYEQCLEHVKQRIQFAGPIGENQSVSNRIIDMKLRLDSARLMLYRAGWLYDQGKDSESEIALSKIMISEAAVQTGLDAIQLFGASAIENEMGISRLLLDALPSRIFSGSNDIQREIIARKLGLRKT</sequence>
<feature type="domain" description="Acyl-CoA oxidase/dehydrogenase middle" evidence="7">
    <location>
        <begin position="125"/>
        <end position="219"/>
    </location>
</feature>
<dbReference type="Pfam" id="PF00441">
    <property type="entry name" value="Acyl-CoA_dh_1"/>
    <property type="match status" value="1"/>
</dbReference>
<evidence type="ECO:0000256" key="4">
    <source>
        <dbReference type="ARBA" id="ARBA00022827"/>
    </source>
</evidence>
<dbReference type="RefSeq" id="WP_091980166.1">
    <property type="nucleotide sequence ID" value="NZ_FOLO01000004.1"/>
</dbReference>
<keyword evidence="5" id="KW-0560">Oxidoreductase</keyword>
<dbReference type="OrthoDB" id="9769473at2"/>
<dbReference type="Gene3D" id="1.20.140.10">
    <property type="entry name" value="Butyryl-CoA Dehydrogenase, subunit A, domain 3"/>
    <property type="match status" value="1"/>
</dbReference>
<comment type="similarity">
    <text evidence="2 5">Belongs to the acyl-CoA dehydrogenase family.</text>
</comment>
<evidence type="ECO:0000256" key="1">
    <source>
        <dbReference type="ARBA" id="ARBA00001974"/>
    </source>
</evidence>
<dbReference type="InterPro" id="IPR036250">
    <property type="entry name" value="AcylCo_DH-like_C"/>
</dbReference>
<proteinExistence type="inferred from homology"/>
<dbReference type="Pfam" id="PF02770">
    <property type="entry name" value="Acyl-CoA_dh_M"/>
    <property type="match status" value="1"/>
</dbReference>
<keyword evidence="10" id="KW-1185">Reference proteome</keyword>
<feature type="domain" description="Acyl-CoA dehydrogenase/oxidase N-terminal" evidence="8">
    <location>
        <begin position="6"/>
        <end position="119"/>
    </location>
</feature>
<evidence type="ECO:0000259" key="8">
    <source>
        <dbReference type="Pfam" id="PF02771"/>
    </source>
</evidence>
<keyword evidence="3 5" id="KW-0285">Flavoprotein</keyword>
<dbReference type="Gene3D" id="1.10.540.10">
    <property type="entry name" value="Acyl-CoA dehydrogenase/oxidase, N-terminal domain"/>
    <property type="match status" value="1"/>
</dbReference>
<gene>
    <name evidence="9" type="ORF">SAMN02745724_00785</name>
</gene>
<dbReference type="AlphaFoldDB" id="A0A1I1G8K7"/>
<evidence type="ECO:0000313" key="10">
    <source>
        <dbReference type="Proteomes" id="UP000198862"/>
    </source>
</evidence>
<dbReference type="SUPFAM" id="SSF47203">
    <property type="entry name" value="Acyl-CoA dehydrogenase C-terminal domain-like"/>
    <property type="match status" value="1"/>
</dbReference>
<keyword evidence="4 5" id="KW-0274">FAD</keyword>
<dbReference type="PANTHER" id="PTHR43884">
    <property type="entry name" value="ACYL-COA DEHYDROGENASE"/>
    <property type="match status" value="1"/>
</dbReference>
<accession>A0A1I1G8K7</accession>
<dbReference type="PANTHER" id="PTHR43884:SF12">
    <property type="entry name" value="ISOVALERYL-COA DEHYDROGENASE, MITOCHONDRIAL-RELATED"/>
    <property type="match status" value="1"/>
</dbReference>
<dbReference type="InterPro" id="IPR013786">
    <property type="entry name" value="AcylCoA_DH/ox_N"/>
</dbReference>
<dbReference type="Proteomes" id="UP000198862">
    <property type="component" value="Unassembled WGS sequence"/>
</dbReference>
<dbReference type="InterPro" id="IPR046373">
    <property type="entry name" value="Acyl-CoA_Oxase/DH_mid-dom_sf"/>
</dbReference>
<evidence type="ECO:0000313" key="9">
    <source>
        <dbReference type="EMBL" id="SFC05693.1"/>
    </source>
</evidence>
<evidence type="ECO:0000259" key="6">
    <source>
        <dbReference type="Pfam" id="PF00441"/>
    </source>
</evidence>
<dbReference type="InterPro" id="IPR037069">
    <property type="entry name" value="AcylCoA_DH/ox_N_sf"/>
</dbReference>
<comment type="cofactor">
    <cofactor evidence="1 5">
        <name>FAD</name>
        <dbReference type="ChEBI" id="CHEBI:57692"/>
    </cofactor>
</comment>
<name>A0A1I1G8K7_9GAMM</name>
<dbReference type="InterPro" id="IPR009075">
    <property type="entry name" value="AcylCo_DH/oxidase_C"/>
</dbReference>
<evidence type="ECO:0000256" key="3">
    <source>
        <dbReference type="ARBA" id="ARBA00022630"/>
    </source>
</evidence>
<dbReference type="STRING" id="1123010.SAMN02745724_00785"/>
<dbReference type="InterPro" id="IPR006091">
    <property type="entry name" value="Acyl-CoA_Oxase/DH_mid-dom"/>
</dbReference>
<dbReference type="GO" id="GO:0050660">
    <property type="term" value="F:flavin adenine dinucleotide binding"/>
    <property type="evidence" value="ECO:0007669"/>
    <property type="project" value="InterPro"/>
</dbReference>
<organism evidence="9 10">
    <name type="scientific">Pseudoalteromonas denitrificans DSM 6059</name>
    <dbReference type="NCBI Taxonomy" id="1123010"/>
    <lineage>
        <taxon>Bacteria</taxon>
        <taxon>Pseudomonadati</taxon>
        <taxon>Pseudomonadota</taxon>
        <taxon>Gammaproteobacteria</taxon>
        <taxon>Alteromonadales</taxon>
        <taxon>Pseudoalteromonadaceae</taxon>
        <taxon>Pseudoalteromonas</taxon>
    </lineage>
</organism>
<feature type="domain" description="Acyl-CoA dehydrogenase/oxidase C-terminal" evidence="6">
    <location>
        <begin position="233"/>
        <end position="379"/>
    </location>
</feature>
<dbReference type="Pfam" id="PF02771">
    <property type="entry name" value="Acyl-CoA_dh_N"/>
    <property type="match status" value="1"/>
</dbReference>
<evidence type="ECO:0000256" key="2">
    <source>
        <dbReference type="ARBA" id="ARBA00009347"/>
    </source>
</evidence>
<evidence type="ECO:0000256" key="5">
    <source>
        <dbReference type="RuleBase" id="RU362125"/>
    </source>
</evidence>
<dbReference type="InterPro" id="IPR009100">
    <property type="entry name" value="AcylCoA_DH/oxidase_NM_dom_sf"/>
</dbReference>
<reference evidence="9 10" key="1">
    <citation type="submission" date="2016-10" db="EMBL/GenBank/DDBJ databases">
        <authorList>
            <person name="de Groot N.N."/>
        </authorList>
    </citation>
    <scope>NUCLEOTIDE SEQUENCE [LARGE SCALE GENOMIC DNA]</scope>
    <source>
        <strain evidence="9 10">DSM 6059</strain>
    </source>
</reference>